<protein>
    <submittedName>
        <fullName evidence="1">Uncharacterized protein</fullName>
    </submittedName>
</protein>
<accession>A0AAE1DF47</accession>
<dbReference type="EMBL" id="JAWDGP010004170">
    <property type="protein sequence ID" value="KAK3767143.1"/>
    <property type="molecule type" value="Genomic_DNA"/>
</dbReference>
<evidence type="ECO:0000313" key="1">
    <source>
        <dbReference type="EMBL" id="KAK3767143.1"/>
    </source>
</evidence>
<organism evidence="1 2">
    <name type="scientific">Elysia crispata</name>
    <name type="common">lettuce slug</name>
    <dbReference type="NCBI Taxonomy" id="231223"/>
    <lineage>
        <taxon>Eukaryota</taxon>
        <taxon>Metazoa</taxon>
        <taxon>Spiralia</taxon>
        <taxon>Lophotrochozoa</taxon>
        <taxon>Mollusca</taxon>
        <taxon>Gastropoda</taxon>
        <taxon>Heterobranchia</taxon>
        <taxon>Euthyneura</taxon>
        <taxon>Panpulmonata</taxon>
        <taxon>Sacoglossa</taxon>
        <taxon>Placobranchoidea</taxon>
        <taxon>Plakobranchidae</taxon>
        <taxon>Elysia</taxon>
    </lineage>
</organism>
<comment type="caution">
    <text evidence="1">The sequence shown here is derived from an EMBL/GenBank/DDBJ whole genome shotgun (WGS) entry which is preliminary data.</text>
</comment>
<keyword evidence="2" id="KW-1185">Reference proteome</keyword>
<gene>
    <name evidence="1" type="ORF">RRG08_018014</name>
</gene>
<name>A0AAE1DF47_9GAST</name>
<sequence>MPRVLGRPFIDGKGHVAQDLSTRAVPRLNLSFLRLNLTSQHIPLQWDPKEAPRLKISALRLFVNHGTKIALKKP</sequence>
<proteinExistence type="predicted"/>
<reference evidence="1" key="1">
    <citation type="journal article" date="2023" name="G3 (Bethesda)">
        <title>A reference genome for the long-term kleptoplast-retaining sea slug Elysia crispata morphotype clarki.</title>
        <authorList>
            <person name="Eastman K.E."/>
            <person name="Pendleton A.L."/>
            <person name="Shaikh M.A."/>
            <person name="Suttiyut T."/>
            <person name="Ogas R."/>
            <person name="Tomko P."/>
            <person name="Gavelis G."/>
            <person name="Widhalm J.R."/>
            <person name="Wisecaver J.H."/>
        </authorList>
    </citation>
    <scope>NUCLEOTIDE SEQUENCE</scope>
    <source>
        <strain evidence="1">ECLA1</strain>
    </source>
</reference>
<evidence type="ECO:0000313" key="2">
    <source>
        <dbReference type="Proteomes" id="UP001283361"/>
    </source>
</evidence>
<dbReference type="Proteomes" id="UP001283361">
    <property type="component" value="Unassembled WGS sequence"/>
</dbReference>
<dbReference type="AlphaFoldDB" id="A0AAE1DF47"/>